<dbReference type="InterPro" id="IPR044880">
    <property type="entry name" value="NCX_ion-bd_dom_sf"/>
</dbReference>
<feature type="transmembrane region" description="Helical" evidence="5">
    <location>
        <begin position="250"/>
        <end position="275"/>
    </location>
</feature>
<dbReference type="InParanoid" id="A0A554NCX7"/>
<protein>
    <submittedName>
        <fullName evidence="7">Sodium:calcium antiporter</fullName>
    </submittedName>
</protein>
<dbReference type="FunCoup" id="A0A554NCX7">
    <property type="interactions" value="25"/>
</dbReference>
<proteinExistence type="predicted"/>
<dbReference type="GO" id="GO:0008273">
    <property type="term" value="F:calcium, potassium:sodium antiporter activity"/>
    <property type="evidence" value="ECO:0007669"/>
    <property type="project" value="TreeGrafter"/>
</dbReference>
<evidence type="ECO:0000313" key="7">
    <source>
        <dbReference type="EMBL" id="TSD14880.1"/>
    </source>
</evidence>
<accession>A0A554NCX7</accession>
<dbReference type="EMBL" id="QMDX01000003">
    <property type="protein sequence ID" value="TSD14880.1"/>
    <property type="molecule type" value="Genomic_DNA"/>
</dbReference>
<keyword evidence="3 5" id="KW-1133">Transmembrane helix</keyword>
<feature type="transmembrane region" description="Helical" evidence="5">
    <location>
        <begin position="76"/>
        <end position="95"/>
    </location>
</feature>
<feature type="transmembrane region" description="Helical" evidence="5">
    <location>
        <begin position="312"/>
        <end position="336"/>
    </location>
</feature>
<dbReference type="InterPro" id="IPR004481">
    <property type="entry name" value="K/Na/Ca-exchanger"/>
</dbReference>
<keyword evidence="2 5" id="KW-0812">Transmembrane</keyword>
<dbReference type="GO" id="GO:0005886">
    <property type="term" value="C:plasma membrane"/>
    <property type="evidence" value="ECO:0007669"/>
    <property type="project" value="TreeGrafter"/>
</dbReference>
<evidence type="ECO:0000256" key="1">
    <source>
        <dbReference type="ARBA" id="ARBA00004141"/>
    </source>
</evidence>
<gene>
    <name evidence="7" type="ORF">DP107_07955</name>
</gene>
<feature type="transmembrane region" description="Helical" evidence="5">
    <location>
        <begin position="218"/>
        <end position="238"/>
    </location>
</feature>
<feature type="transmembrane region" description="Helical" evidence="5">
    <location>
        <begin position="185"/>
        <end position="206"/>
    </location>
</feature>
<evidence type="ECO:0000256" key="3">
    <source>
        <dbReference type="ARBA" id="ARBA00022989"/>
    </source>
</evidence>
<feature type="domain" description="Sodium/calcium exchanger membrane region" evidence="6">
    <location>
        <begin position="185"/>
        <end position="326"/>
    </location>
</feature>
<comment type="subcellular location">
    <subcellularLocation>
        <location evidence="1">Membrane</location>
        <topology evidence="1">Multi-pass membrane protein</topology>
    </subcellularLocation>
</comment>
<evidence type="ECO:0000313" key="8">
    <source>
        <dbReference type="Proteomes" id="UP000319894"/>
    </source>
</evidence>
<evidence type="ECO:0000259" key="6">
    <source>
        <dbReference type="Pfam" id="PF01699"/>
    </source>
</evidence>
<keyword evidence="4 5" id="KW-0472">Membrane</keyword>
<dbReference type="OrthoDB" id="204563at2157"/>
<reference evidence="7 8" key="1">
    <citation type="submission" date="2018-06" db="EMBL/GenBank/DDBJ databases">
        <title>Natronomonas sp. F16-60 a new haloarchaeon isolated from a solar saltern of Isla Cristina, Huelva, Spain.</title>
        <authorList>
            <person name="Duran-Viseras A."/>
            <person name="Sanchez-Porro C."/>
            <person name="Ventosa A."/>
        </authorList>
    </citation>
    <scope>NUCLEOTIDE SEQUENCE [LARGE SCALE GENOMIC DNA]</scope>
    <source>
        <strain evidence="7 8">F16-60</strain>
    </source>
</reference>
<organism evidence="7 8">
    <name type="scientific">Haloglomus irregulare</name>
    <dbReference type="NCBI Taxonomy" id="2234134"/>
    <lineage>
        <taxon>Archaea</taxon>
        <taxon>Methanobacteriati</taxon>
        <taxon>Methanobacteriota</taxon>
        <taxon>Stenosarchaea group</taxon>
        <taxon>Halobacteria</taxon>
        <taxon>Halobacteriales</taxon>
        <taxon>Natronomonadaceae</taxon>
        <taxon>Haloglomus</taxon>
    </lineage>
</organism>
<evidence type="ECO:0000256" key="4">
    <source>
        <dbReference type="ARBA" id="ARBA00023136"/>
    </source>
</evidence>
<dbReference type="PANTHER" id="PTHR10846:SF8">
    <property type="entry name" value="INNER MEMBRANE PROTEIN YRBG"/>
    <property type="match status" value="1"/>
</dbReference>
<feature type="domain" description="Sodium/calcium exchanger membrane region" evidence="6">
    <location>
        <begin position="8"/>
        <end position="165"/>
    </location>
</feature>
<dbReference type="Pfam" id="PF01699">
    <property type="entry name" value="Na_Ca_ex"/>
    <property type="match status" value="2"/>
</dbReference>
<dbReference type="RefSeq" id="WP_144261597.1">
    <property type="nucleotide sequence ID" value="NZ_QMDX01000003.1"/>
</dbReference>
<feature type="transmembrane region" description="Helical" evidence="5">
    <location>
        <begin position="281"/>
        <end position="300"/>
    </location>
</feature>
<evidence type="ECO:0000256" key="2">
    <source>
        <dbReference type="ARBA" id="ARBA00022692"/>
    </source>
</evidence>
<dbReference type="InterPro" id="IPR004837">
    <property type="entry name" value="NaCa_Exmemb"/>
</dbReference>
<dbReference type="Proteomes" id="UP000319894">
    <property type="component" value="Unassembled WGS sequence"/>
</dbReference>
<dbReference type="PANTHER" id="PTHR10846">
    <property type="entry name" value="SODIUM/POTASSIUM/CALCIUM EXCHANGER"/>
    <property type="match status" value="1"/>
</dbReference>
<feature type="transmembrane region" description="Helical" evidence="5">
    <location>
        <begin position="116"/>
        <end position="136"/>
    </location>
</feature>
<sequence>MLRLVELVVLALVATAVVWKGSGWLETSSQRLSAHYGLPPAVQGAVVVAIGSSFPELVSVVLSTAPPPIGAGQFDLGVSAVVGSAVFNLLVIPAVSGILGDTVSASRAIVYKEAQFYMVAVSAVVITFALAVIYYPTPDRLVGTVTRPLAAMPVLLYGVYVFTQYQDTADFDAPDPGEIDIARQWGWLALSLVTIAVAVEGLVEAAVGFGEFFGTPSFLWGLTVIAAGTSLPDTLVSVRAARDGRGETSLANVLGSNVFDLLVAVPVGVLIVGAVPVNFGVAIPLLGFLTVATVIVFGFLRTELTLSVAESYVLLGLYVVFLVWMTLETFGVLGFVPGA</sequence>
<comment type="caution">
    <text evidence="7">The sequence shown here is derived from an EMBL/GenBank/DDBJ whole genome shotgun (WGS) entry which is preliminary data.</text>
</comment>
<dbReference type="Gene3D" id="1.20.1420.30">
    <property type="entry name" value="NCX, central ion-binding region"/>
    <property type="match status" value="1"/>
</dbReference>
<name>A0A554NCX7_9EURY</name>
<dbReference type="GO" id="GO:0005262">
    <property type="term" value="F:calcium channel activity"/>
    <property type="evidence" value="ECO:0007669"/>
    <property type="project" value="TreeGrafter"/>
</dbReference>
<keyword evidence="8" id="KW-1185">Reference proteome</keyword>
<dbReference type="AlphaFoldDB" id="A0A554NCX7"/>
<evidence type="ECO:0000256" key="5">
    <source>
        <dbReference type="SAM" id="Phobius"/>
    </source>
</evidence>
<dbReference type="GO" id="GO:0006874">
    <property type="term" value="P:intracellular calcium ion homeostasis"/>
    <property type="evidence" value="ECO:0007669"/>
    <property type="project" value="TreeGrafter"/>
</dbReference>